<feature type="transmembrane region" description="Helical" evidence="1">
    <location>
        <begin position="316"/>
        <end position="334"/>
    </location>
</feature>
<feature type="transmembrane region" description="Helical" evidence="1">
    <location>
        <begin position="213"/>
        <end position="231"/>
    </location>
</feature>
<feature type="transmembrane region" description="Helical" evidence="1">
    <location>
        <begin position="191"/>
        <end position="207"/>
    </location>
</feature>
<dbReference type="RefSeq" id="WP_201375371.1">
    <property type="nucleotide sequence ID" value="NZ_BNJG01000003.1"/>
</dbReference>
<keyword evidence="1" id="KW-0812">Transmembrane</keyword>
<feature type="transmembrane region" description="Helical" evidence="1">
    <location>
        <begin position="405"/>
        <end position="424"/>
    </location>
</feature>
<name>A0ABQ3V2L2_9CHLR</name>
<feature type="transmembrane region" description="Helical" evidence="1">
    <location>
        <begin position="57"/>
        <end position="75"/>
    </location>
</feature>
<organism evidence="2 3">
    <name type="scientific">Ktedonobacter robiniae</name>
    <dbReference type="NCBI Taxonomy" id="2778365"/>
    <lineage>
        <taxon>Bacteria</taxon>
        <taxon>Bacillati</taxon>
        <taxon>Chloroflexota</taxon>
        <taxon>Ktedonobacteria</taxon>
        <taxon>Ktedonobacterales</taxon>
        <taxon>Ktedonobacteraceae</taxon>
        <taxon>Ktedonobacter</taxon>
    </lineage>
</organism>
<feature type="transmembrane region" description="Helical" evidence="1">
    <location>
        <begin position="481"/>
        <end position="499"/>
    </location>
</feature>
<keyword evidence="3" id="KW-1185">Reference proteome</keyword>
<accession>A0ABQ3V2L2</accession>
<evidence type="ECO:0000256" key="1">
    <source>
        <dbReference type="SAM" id="Phobius"/>
    </source>
</evidence>
<feature type="transmembrane region" description="Helical" evidence="1">
    <location>
        <begin position="277"/>
        <end position="310"/>
    </location>
</feature>
<proteinExistence type="predicted"/>
<gene>
    <name evidence="2" type="ORF">KSB_76380</name>
</gene>
<comment type="caution">
    <text evidence="2">The sequence shown here is derived from an EMBL/GenBank/DDBJ whole genome shotgun (WGS) entry which is preliminary data.</text>
</comment>
<evidence type="ECO:0008006" key="4">
    <source>
        <dbReference type="Google" id="ProtNLM"/>
    </source>
</evidence>
<keyword evidence="1" id="KW-1133">Transmembrane helix</keyword>
<keyword evidence="1" id="KW-0472">Membrane</keyword>
<feature type="transmembrane region" description="Helical" evidence="1">
    <location>
        <begin position="87"/>
        <end position="106"/>
    </location>
</feature>
<dbReference type="Proteomes" id="UP000654345">
    <property type="component" value="Unassembled WGS sequence"/>
</dbReference>
<sequence length="641" mass="71893">MNKGITISQAQSGLKIPLLIDIVCLLLPLGAFVLWYSSLGNVAINIPRMNDLGLVSIMPPTLIIALLIMMVSFCLTLQQPRLRTPIVLLHFALLIFMLYALCILVEEAPRFAIVYRHAGYTEYIMRTGSVDPGLDAYFSWPGFFILSAFVTRISGYPDILGYASWAPVFYNVLYLGALYMLFSTFTSNKRLIYLALWFFCITNWIGQDYFSPQGFFFFSYIVILAIILKWFKAPPGTPIRPLGSRLSRIRFLPQVYTWLTAPDSLNTPAISRAKSIALLISMLTIFAFSVYGHQLTPFFIVASVTGLIVFRRCTPKIWWLPIAMVIMIGAWLILMTQSFLSGHMSQVFGGIVDIFSSVSSNVSNRVGGSPQHTFIARLRLIMTAFVWGLAGIGAIFRLLKGHKDASIIILALAPFPLFMIQPYGGEMLLRCYLFALPPMVFLAASIFYELPTLPTFLAFLSPLVSRLTALLATIKFPWRGIAIAGINIILLSSFLYTRYGNENMDYKTYDEINGVYKLYSIAQPGSLLVAGWDGTPWQIKDFEKYPLTSLDSTDKLGDAVYNLNVAYVVQYMQNQKGQRNQQIYFIFTRSQKAWFNSMSGFPPGALDKFENAVASSGDFNLVYRSQDVQIFQLASAAGGKL</sequence>
<dbReference type="EMBL" id="BNJG01000003">
    <property type="protein sequence ID" value="GHO59163.1"/>
    <property type="molecule type" value="Genomic_DNA"/>
</dbReference>
<feature type="transmembrane region" description="Helical" evidence="1">
    <location>
        <begin position="159"/>
        <end position="182"/>
    </location>
</feature>
<feature type="transmembrane region" description="Helical" evidence="1">
    <location>
        <begin position="380"/>
        <end position="399"/>
    </location>
</feature>
<evidence type="ECO:0000313" key="2">
    <source>
        <dbReference type="EMBL" id="GHO59163.1"/>
    </source>
</evidence>
<protein>
    <recommendedName>
        <fullName evidence="4">Glycosyltransferase RgtA/B/C/D-like domain-containing protein</fullName>
    </recommendedName>
</protein>
<evidence type="ECO:0000313" key="3">
    <source>
        <dbReference type="Proteomes" id="UP000654345"/>
    </source>
</evidence>
<feature type="transmembrane region" description="Helical" evidence="1">
    <location>
        <begin position="18"/>
        <end position="37"/>
    </location>
</feature>
<reference evidence="2 3" key="1">
    <citation type="journal article" date="2021" name="Int. J. Syst. Evol. Microbiol.">
        <title>Reticulibacter mediterranei gen. nov., sp. nov., within the new family Reticulibacteraceae fam. nov., and Ktedonospora formicarum gen. nov., sp. nov., Ktedonobacter robiniae sp. nov., Dictyobacter formicarum sp. nov. and Dictyobacter arantiisoli sp. nov., belonging to the class Ktedonobacteria.</title>
        <authorList>
            <person name="Yabe S."/>
            <person name="Zheng Y."/>
            <person name="Wang C.M."/>
            <person name="Sakai Y."/>
            <person name="Abe K."/>
            <person name="Yokota A."/>
            <person name="Donadio S."/>
            <person name="Cavaletti L."/>
            <person name="Monciardini P."/>
        </authorList>
    </citation>
    <scope>NUCLEOTIDE SEQUENCE [LARGE SCALE GENOMIC DNA]</scope>
    <source>
        <strain evidence="2 3">SOSP1-30</strain>
    </source>
</reference>